<keyword evidence="6 7" id="KW-0472">Membrane</keyword>
<feature type="transmembrane region" description="Helical" evidence="7">
    <location>
        <begin position="291"/>
        <end position="324"/>
    </location>
</feature>
<organism evidence="9 10">
    <name type="scientific">Couchioplanes caeruleus subsp. caeruleus</name>
    <dbReference type="NCBI Taxonomy" id="56427"/>
    <lineage>
        <taxon>Bacteria</taxon>
        <taxon>Bacillati</taxon>
        <taxon>Actinomycetota</taxon>
        <taxon>Actinomycetes</taxon>
        <taxon>Micromonosporales</taxon>
        <taxon>Micromonosporaceae</taxon>
        <taxon>Couchioplanes</taxon>
    </lineage>
</organism>
<evidence type="ECO:0000256" key="4">
    <source>
        <dbReference type="ARBA" id="ARBA00022989"/>
    </source>
</evidence>
<dbReference type="Pfam" id="PF00999">
    <property type="entry name" value="Na_H_Exchanger"/>
    <property type="match status" value="1"/>
</dbReference>
<keyword evidence="10" id="KW-1185">Reference proteome</keyword>
<dbReference type="InterPro" id="IPR006153">
    <property type="entry name" value="Cation/H_exchanger_TM"/>
</dbReference>
<gene>
    <name evidence="9" type="ORF">BG844_02565</name>
</gene>
<dbReference type="AlphaFoldDB" id="A0A1K0GEZ2"/>
<accession>A0A1K0GEZ2</accession>
<feature type="transmembrane region" description="Helical" evidence="7">
    <location>
        <begin position="234"/>
        <end position="253"/>
    </location>
</feature>
<keyword evidence="3 7" id="KW-0812">Transmembrane</keyword>
<keyword evidence="5" id="KW-0406">Ion transport</keyword>
<protein>
    <submittedName>
        <fullName evidence="9">Sodium/hydrogen exchanger</fullName>
    </submittedName>
</protein>
<keyword evidence="4 7" id="KW-1133">Transmembrane helix</keyword>
<dbReference type="PANTHER" id="PTHR32468:SF0">
    <property type="entry name" value="K(+)_H(+) ANTIPORTER 1"/>
    <property type="match status" value="1"/>
</dbReference>
<evidence type="ECO:0000256" key="1">
    <source>
        <dbReference type="ARBA" id="ARBA00004141"/>
    </source>
</evidence>
<feature type="transmembrane region" description="Helical" evidence="7">
    <location>
        <begin position="375"/>
        <end position="397"/>
    </location>
</feature>
<evidence type="ECO:0000256" key="2">
    <source>
        <dbReference type="ARBA" id="ARBA00022448"/>
    </source>
</evidence>
<evidence type="ECO:0000256" key="3">
    <source>
        <dbReference type="ARBA" id="ARBA00022692"/>
    </source>
</evidence>
<reference evidence="9 10" key="1">
    <citation type="submission" date="2016-09" db="EMBL/GenBank/DDBJ databases">
        <title>Couchioplanes caeruleus draft genome sequence.</title>
        <authorList>
            <person name="Sheehan J."/>
            <person name="Caffrey P."/>
        </authorList>
    </citation>
    <scope>NUCLEOTIDE SEQUENCE [LARGE SCALE GENOMIC DNA]</scope>
    <source>
        <strain evidence="9 10">DSM 43634</strain>
    </source>
</reference>
<dbReference type="Gene3D" id="1.20.1530.20">
    <property type="match status" value="1"/>
</dbReference>
<dbReference type="GO" id="GO:0016020">
    <property type="term" value="C:membrane"/>
    <property type="evidence" value="ECO:0007669"/>
    <property type="project" value="UniProtKB-SubCell"/>
</dbReference>
<feature type="transmembrane region" description="Helical" evidence="7">
    <location>
        <begin position="101"/>
        <end position="125"/>
    </location>
</feature>
<sequence length="424" mass="43650">MNLAEFAARTGHVALALLVVLLVAFLGRAMARLLRQPTVIAEIALGLTIGPIVLSLGGEQALPAEAIGWLRYAGHIGLVLFLVGVAHELRRTTAPARGRLVGWTTAGALVVPMLAGCGFAVAVLADPALRGTAPAVALALLLAVSLSVTAVPVLARILEERELLDTPVGKLSMTAAIIIDVVAWLLLALAIGLAAGGAGGVPRLATVVAAGLVVMFCLRRLLRTAAVTAFRDRFGRLTAVLVGVAALVSSWAFQEQGVTEIFGALLVGLAIPGDGWHGVVRLVTRVGRPLVPVFFVVTGISVFSAQFGATPWFAIVLATVLGIAGKVGGGYLGARFGGAPASDAVRVGVLVNTRGLTELVVLQAGYSAGILTAPVFLALVVMALVTTAMTGPAYALLERRVPRRWNVAALSVEGIVDHETLRAG</sequence>
<evidence type="ECO:0000256" key="5">
    <source>
        <dbReference type="ARBA" id="ARBA00023065"/>
    </source>
</evidence>
<name>A0A1K0GEZ2_9ACTN</name>
<dbReference type="GO" id="GO:0015297">
    <property type="term" value="F:antiporter activity"/>
    <property type="evidence" value="ECO:0007669"/>
    <property type="project" value="InterPro"/>
</dbReference>
<feature type="transmembrane region" description="Helical" evidence="7">
    <location>
        <begin position="39"/>
        <end position="57"/>
    </location>
</feature>
<feature type="domain" description="Cation/H+ exchanger transmembrane" evidence="8">
    <location>
        <begin position="22"/>
        <end position="391"/>
    </location>
</feature>
<dbReference type="GO" id="GO:1902600">
    <property type="term" value="P:proton transmembrane transport"/>
    <property type="evidence" value="ECO:0007669"/>
    <property type="project" value="InterPro"/>
</dbReference>
<evidence type="ECO:0000259" key="8">
    <source>
        <dbReference type="Pfam" id="PF00999"/>
    </source>
</evidence>
<dbReference type="InterPro" id="IPR038770">
    <property type="entry name" value="Na+/solute_symporter_sf"/>
</dbReference>
<proteinExistence type="predicted"/>
<feature type="transmembrane region" description="Helical" evidence="7">
    <location>
        <begin position="131"/>
        <end position="154"/>
    </location>
</feature>
<comment type="caution">
    <text evidence="9">The sequence shown here is derived from an EMBL/GenBank/DDBJ whole genome shotgun (WGS) entry which is preliminary data.</text>
</comment>
<feature type="transmembrane region" description="Helical" evidence="7">
    <location>
        <begin position="259"/>
        <end position="279"/>
    </location>
</feature>
<feature type="transmembrane region" description="Helical" evidence="7">
    <location>
        <begin position="204"/>
        <end position="222"/>
    </location>
</feature>
<evidence type="ECO:0000256" key="6">
    <source>
        <dbReference type="ARBA" id="ARBA00023136"/>
    </source>
</evidence>
<feature type="transmembrane region" description="Helical" evidence="7">
    <location>
        <begin position="69"/>
        <end position="89"/>
    </location>
</feature>
<comment type="subcellular location">
    <subcellularLocation>
        <location evidence="1">Membrane</location>
        <topology evidence="1">Multi-pass membrane protein</topology>
    </subcellularLocation>
</comment>
<evidence type="ECO:0000313" key="10">
    <source>
        <dbReference type="Proteomes" id="UP000182486"/>
    </source>
</evidence>
<keyword evidence="2" id="KW-0813">Transport</keyword>
<feature type="transmembrane region" description="Helical" evidence="7">
    <location>
        <begin position="6"/>
        <end position="27"/>
    </location>
</feature>
<evidence type="ECO:0000313" key="9">
    <source>
        <dbReference type="EMBL" id="OJF15810.1"/>
    </source>
</evidence>
<dbReference type="EMBL" id="MEIA01000011">
    <property type="protein sequence ID" value="OJF15810.1"/>
    <property type="molecule type" value="Genomic_DNA"/>
</dbReference>
<feature type="transmembrane region" description="Helical" evidence="7">
    <location>
        <begin position="175"/>
        <end position="198"/>
    </location>
</feature>
<evidence type="ECO:0000256" key="7">
    <source>
        <dbReference type="SAM" id="Phobius"/>
    </source>
</evidence>
<dbReference type="PANTHER" id="PTHR32468">
    <property type="entry name" value="CATION/H + ANTIPORTER"/>
    <property type="match status" value="1"/>
</dbReference>
<dbReference type="Proteomes" id="UP000182486">
    <property type="component" value="Unassembled WGS sequence"/>
</dbReference>
<dbReference type="InterPro" id="IPR050794">
    <property type="entry name" value="CPA2_transporter"/>
</dbReference>